<gene>
    <name evidence="1" type="ORF">H9736_07390</name>
</gene>
<evidence type="ECO:0000313" key="1">
    <source>
        <dbReference type="EMBL" id="HIX66057.1"/>
    </source>
</evidence>
<dbReference type="InterPro" id="IPR016035">
    <property type="entry name" value="Acyl_Trfase/lysoPLipase"/>
</dbReference>
<proteinExistence type="predicted"/>
<organism evidence="1 2">
    <name type="scientific">Candidatus Anaerotruncus excrementipullorum</name>
    <dbReference type="NCBI Taxonomy" id="2838465"/>
    <lineage>
        <taxon>Bacteria</taxon>
        <taxon>Bacillati</taxon>
        <taxon>Bacillota</taxon>
        <taxon>Clostridia</taxon>
        <taxon>Eubacteriales</taxon>
        <taxon>Oscillospiraceae</taxon>
        <taxon>Anaerotruncus</taxon>
    </lineage>
</organism>
<accession>A0A9D2B8E4</accession>
<comment type="caution">
    <text evidence="1">The sequence shown here is derived from an EMBL/GenBank/DDBJ whole genome shotgun (WGS) entry which is preliminary data.</text>
</comment>
<reference evidence="1" key="2">
    <citation type="submission" date="2021-04" db="EMBL/GenBank/DDBJ databases">
        <authorList>
            <person name="Gilroy R."/>
        </authorList>
    </citation>
    <scope>NUCLEOTIDE SEQUENCE</scope>
    <source>
        <strain evidence="1">CHK188-5543</strain>
    </source>
</reference>
<dbReference type="SUPFAM" id="SSF52151">
    <property type="entry name" value="FabD/lysophospholipase-like"/>
    <property type="match status" value="1"/>
</dbReference>
<name>A0A9D2B8E4_9FIRM</name>
<dbReference type="AlphaFoldDB" id="A0A9D2B8E4"/>
<evidence type="ECO:0000313" key="2">
    <source>
        <dbReference type="Proteomes" id="UP000886800"/>
    </source>
</evidence>
<sequence>MKLGLAFSGSGESAANAHCFLEELEAGGLPLGMLSASSLAALPAFLWARGFAAAQVEALMEDFSHARTPHGGLARLERAGALAGSCKLPVALCSVDVETGVAAIFCDSLRSDAWNLKVYPLAGNERAALGAALCPYGESPPQRWAQLRLCDFAARYGCPFFPLRMAGMEKLLAASFAGGGRPAQIAADTIAALTAKRADVFCQVEGPSAGEVRAQARALLPECYEKLL</sequence>
<reference evidence="1" key="1">
    <citation type="journal article" date="2021" name="PeerJ">
        <title>Extensive microbial diversity within the chicken gut microbiome revealed by metagenomics and culture.</title>
        <authorList>
            <person name="Gilroy R."/>
            <person name="Ravi A."/>
            <person name="Getino M."/>
            <person name="Pursley I."/>
            <person name="Horton D.L."/>
            <person name="Alikhan N.F."/>
            <person name="Baker D."/>
            <person name="Gharbi K."/>
            <person name="Hall N."/>
            <person name="Watson M."/>
            <person name="Adriaenssens E.M."/>
            <person name="Foster-Nyarko E."/>
            <person name="Jarju S."/>
            <person name="Secka A."/>
            <person name="Antonio M."/>
            <person name="Oren A."/>
            <person name="Chaudhuri R.R."/>
            <person name="La Ragione R."/>
            <person name="Hildebrand F."/>
            <person name="Pallen M.J."/>
        </authorList>
    </citation>
    <scope>NUCLEOTIDE SEQUENCE</scope>
    <source>
        <strain evidence="1">CHK188-5543</strain>
    </source>
</reference>
<protein>
    <submittedName>
        <fullName evidence="1">Uncharacterized protein</fullName>
    </submittedName>
</protein>
<dbReference type="Proteomes" id="UP000886800">
    <property type="component" value="Unassembled WGS sequence"/>
</dbReference>
<dbReference type="EMBL" id="DXES01000163">
    <property type="protein sequence ID" value="HIX66057.1"/>
    <property type="molecule type" value="Genomic_DNA"/>
</dbReference>